<gene>
    <name evidence="3" type="ORF">PROAA_460012</name>
</gene>
<dbReference type="InterPro" id="IPR051909">
    <property type="entry name" value="MFP_Cation_Efflux"/>
</dbReference>
<sequence>MYRKILITGLMVLSLGQAWAHGDEDHGATQAAIAPSTDKPQRLPDGRVFVPKETQHRLEIRTILAEEKSVQRTEELNGHVVMDPGTGGRVQSMQAGRIEVTPKGLPVVGSWVQKGDVLAYVQPAIGSMERTNSRAEQGDIKAKLVLAEKQLARLKELSGTVPQKDIDAGETELAVLRGRSHALATGNSPEALRAPVSGVIASSSVINGQVIEARDVLFEIIDPHHMMIEALAFDPRSIHTLTGATLAGSTTELDYLGGAASLRDGAIPLLFRLTGGEIPLVLGQPVKVIAKKRETVKGTPLPASAVVKNSANENIVWVHERAEIFRPVAVQVTAIDGANMVAQGLTPGQRIVTSSATLINQIR</sequence>
<keyword evidence="1" id="KW-0813">Transport</keyword>
<dbReference type="GO" id="GO:0060003">
    <property type="term" value="P:copper ion export"/>
    <property type="evidence" value="ECO:0007669"/>
    <property type="project" value="TreeGrafter"/>
</dbReference>
<protein>
    <recommendedName>
        <fullName evidence="5">RND efflux pump membrane fusion protein barrel-sandwich domain-containing protein</fullName>
    </recommendedName>
</protein>
<dbReference type="PANTHER" id="PTHR30097:SF4">
    <property type="entry name" value="SLR6042 PROTEIN"/>
    <property type="match status" value="1"/>
</dbReference>
<evidence type="ECO:0000256" key="1">
    <source>
        <dbReference type="ARBA" id="ARBA00022448"/>
    </source>
</evidence>
<dbReference type="PANTHER" id="PTHR30097">
    <property type="entry name" value="CATION EFFLUX SYSTEM PROTEIN CUSB"/>
    <property type="match status" value="1"/>
</dbReference>
<organism evidence="3 4">
    <name type="scientific">Candidatus Propionivibrio aalborgensis</name>
    <dbReference type="NCBI Taxonomy" id="1860101"/>
    <lineage>
        <taxon>Bacteria</taxon>
        <taxon>Pseudomonadati</taxon>
        <taxon>Pseudomonadota</taxon>
        <taxon>Betaproteobacteria</taxon>
        <taxon>Rhodocyclales</taxon>
        <taxon>Rhodocyclaceae</taxon>
        <taxon>Propionivibrio</taxon>
    </lineage>
</organism>
<accession>A0A1A8Y1Z3</accession>
<dbReference type="SUPFAM" id="SSF111369">
    <property type="entry name" value="HlyD-like secretion proteins"/>
    <property type="match status" value="1"/>
</dbReference>
<evidence type="ECO:0000313" key="4">
    <source>
        <dbReference type="Proteomes" id="UP000199600"/>
    </source>
</evidence>
<evidence type="ECO:0008006" key="5">
    <source>
        <dbReference type="Google" id="ProtNLM"/>
    </source>
</evidence>
<keyword evidence="4" id="KW-1185">Reference proteome</keyword>
<feature type="chain" id="PRO_5008381953" description="RND efflux pump membrane fusion protein barrel-sandwich domain-containing protein" evidence="2">
    <location>
        <begin position="21"/>
        <end position="363"/>
    </location>
</feature>
<evidence type="ECO:0000313" key="3">
    <source>
        <dbReference type="EMBL" id="SBT10398.1"/>
    </source>
</evidence>
<proteinExistence type="predicted"/>
<dbReference type="Gene3D" id="1.10.287.470">
    <property type="entry name" value="Helix hairpin bin"/>
    <property type="match status" value="1"/>
</dbReference>
<dbReference type="EMBL" id="FLQY01000347">
    <property type="protein sequence ID" value="SBT10398.1"/>
    <property type="molecule type" value="Genomic_DNA"/>
</dbReference>
<feature type="signal peptide" evidence="2">
    <location>
        <begin position="1"/>
        <end position="20"/>
    </location>
</feature>
<dbReference type="Proteomes" id="UP000199600">
    <property type="component" value="Unassembled WGS sequence"/>
</dbReference>
<dbReference type="RefSeq" id="WP_186411991.1">
    <property type="nucleotide sequence ID" value="NZ_FLQY01000347.1"/>
</dbReference>
<name>A0A1A8Y1Z3_9RHOO</name>
<dbReference type="GO" id="GO:0030313">
    <property type="term" value="C:cell envelope"/>
    <property type="evidence" value="ECO:0007669"/>
    <property type="project" value="TreeGrafter"/>
</dbReference>
<dbReference type="Gene3D" id="2.40.420.20">
    <property type="match status" value="1"/>
</dbReference>
<dbReference type="Gene3D" id="2.40.50.100">
    <property type="match status" value="1"/>
</dbReference>
<dbReference type="GO" id="GO:0015679">
    <property type="term" value="P:plasma membrane copper ion transport"/>
    <property type="evidence" value="ECO:0007669"/>
    <property type="project" value="TreeGrafter"/>
</dbReference>
<evidence type="ECO:0000256" key="2">
    <source>
        <dbReference type="SAM" id="SignalP"/>
    </source>
</evidence>
<reference evidence="3 4" key="1">
    <citation type="submission" date="2016-06" db="EMBL/GenBank/DDBJ databases">
        <authorList>
            <person name="Kjaerup R.B."/>
            <person name="Dalgaard T.S."/>
            <person name="Juul-Madsen H.R."/>
        </authorList>
    </citation>
    <scope>NUCLEOTIDE SEQUENCE [LARGE SCALE GENOMIC DNA]</scope>
    <source>
        <strain evidence="3">2</strain>
    </source>
</reference>
<keyword evidence="2" id="KW-0732">Signal</keyword>
<dbReference type="AlphaFoldDB" id="A0A1A8Y1Z3"/>